<dbReference type="InterPro" id="IPR012337">
    <property type="entry name" value="RNaseH-like_sf"/>
</dbReference>
<dbReference type="InterPro" id="IPR036875">
    <property type="entry name" value="Znf_CCHC_sf"/>
</dbReference>
<dbReference type="SUPFAM" id="SSF53098">
    <property type="entry name" value="Ribonuclease H-like"/>
    <property type="match status" value="1"/>
</dbReference>
<dbReference type="GO" id="GO:0006508">
    <property type="term" value="P:proteolysis"/>
    <property type="evidence" value="ECO:0007669"/>
    <property type="project" value="UniProtKB-KW"/>
</dbReference>
<dbReference type="EMBL" id="AM432124">
    <property type="protein sequence ID" value="CAN62702.1"/>
    <property type="molecule type" value="Genomic_DNA"/>
</dbReference>
<dbReference type="InterPro" id="IPR036397">
    <property type="entry name" value="RNaseH_sf"/>
</dbReference>
<reference evidence="5" key="1">
    <citation type="journal article" date="2007" name="PLoS ONE">
        <title>The first genome sequence of an elite grapevine cultivar (Pinot noir Vitis vinifera L.): coping with a highly heterozygous genome.</title>
        <authorList>
            <person name="Velasco R."/>
            <person name="Zharkikh A."/>
            <person name="Troggio M."/>
            <person name="Cartwright D.A."/>
            <person name="Cestaro A."/>
            <person name="Pruss D."/>
            <person name="Pindo M."/>
            <person name="FitzGerald L.M."/>
            <person name="Vezzulli S."/>
            <person name="Reid J."/>
            <person name="Malacarne G."/>
            <person name="Iliev D."/>
            <person name="Coppola G."/>
            <person name="Wardell B."/>
            <person name="Micheletti D."/>
            <person name="Macalma T."/>
            <person name="Facci M."/>
            <person name="Mitchell J.T."/>
            <person name="Perazzolli M."/>
            <person name="Eldredge G."/>
            <person name="Gatto P."/>
            <person name="Oyzerski R."/>
            <person name="Moretto M."/>
            <person name="Gutin N."/>
            <person name="Stefanini M."/>
            <person name="Chen Y."/>
            <person name="Segala C."/>
            <person name="Davenport C."/>
            <person name="Dematte L."/>
            <person name="Mraz A."/>
            <person name="Battilana J."/>
            <person name="Stormo K."/>
            <person name="Costa F."/>
            <person name="Tao Q."/>
            <person name="Si-Ammour A."/>
            <person name="Harkins T."/>
            <person name="Lackey A."/>
            <person name="Perbost C."/>
            <person name="Taillon B."/>
            <person name="Stella A."/>
            <person name="Solovyev V."/>
            <person name="Fawcett J.A."/>
            <person name="Sterck L."/>
            <person name="Vandepoele K."/>
            <person name="Grando S.M."/>
            <person name="Toppo S."/>
            <person name="Moser C."/>
            <person name="Lanchbury J."/>
            <person name="Bogden R."/>
            <person name="Skolnick M."/>
            <person name="Sgaramella V."/>
            <person name="Bhatnagar S.K."/>
            <person name="Fontana P."/>
            <person name="Gutin A."/>
            <person name="Van de Peer Y."/>
            <person name="Salamini F."/>
            <person name="Viola R."/>
        </authorList>
    </citation>
    <scope>NUCLEOTIDE SEQUENCE</scope>
</reference>
<dbReference type="Pfam" id="PF22936">
    <property type="entry name" value="Pol_BBD"/>
    <property type="match status" value="1"/>
</dbReference>
<dbReference type="PANTHER" id="PTHR42648:SF21">
    <property type="entry name" value="CYSTEINE-RICH RLK (RECEPTOR-LIKE PROTEIN KINASE) 8"/>
    <property type="match status" value="1"/>
</dbReference>
<dbReference type="Gene3D" id="3.30.420.10">
    <property type="entry name" value="Ribonuclease H-like superfamily/Ribonuclease H"/>
    <property type="match status" value="1"/>
</dbReference>
<evidence type="ECO:0000259" key="3">
    <source>
        <dbReference type="PROSITE" id="PS50158"/>
    </source>
</evidence>
<organism evidence="5">
    <name type="scientific">Vitis vinifera</name>
    <name type="common">Grape</name>
    <dbReference type="NCBI Taxonomy" id="29760"/>
    <lineage>
        <taxon>Eukaryota</taxon>
        <taxon>Viridiplantae</taxon>
        <taxon>Streptophyta</taxon>
        <taxon>Embryophyta</taxon>
        <taxon>Tracheophyta</taxon>
        <taxon>Spermatophyta</taxon>
        <taxon>Magnoliopsida</taxon>
        <taxon>eudicotyledons</taxon>
        <taxon>Gunneridae</taxon>
        <taxon>Pentapetalae</taxon>
        <taxon>rosids</taxon>
        <taxon>Vitales</taxon>
        <taxon>Vitaceae</taxon>
        <taxon>Viteae</taxon>
        <taxon>Vitis</taxon>
    </lineage>
</organism>
<dbReference type="GO" id="GO:0015074">
    <property type="term" value="P:DNA integration"/>
    <property type="evidence" value="ECO:0007669"/>
    <property type="project" value="InterPro"/>
</dbReference>
<dbReference type="InterPro" id="IPR054722">
    <property type="entry name" value="PolX-like_BBD"/>
</dbReference>
<protein>
    <recommendedName>
        <fullName evidence="6">Retrovirus-related Pol polyprotein from transposon TNT 1-94</fullName>
    </recommendedName>
</protein>
<dbReference type="GO" id="GO:0003676">
    <property type="term" value="F:nucleic acid binding"/>
    <property type="evidence" value="ECO:0007669"/>
    <property type="project" value="InterPro"/>
</dbReference>
<keyword evidence="2" id="KW-0863">Zinc-finger</keyword>
<gene>
    <name evidence="5" type="ORF">VITISV_005097</name>
</gene>
<feature type="domain" description="Integrase catalytic" evidence="4">
    <location>
        <begin position="307"/>
        <end position="473"/>
    </location>
</feature>
<name>A5AQD2_VITVI</name>
<dbReference type="PANTHER" id="PTHR42648">
    <property type="entry name" value="TRANSPOSASE, PUTATIVE-RELATED"/>
    <property type="match status" value="1"/>
</dbReference>
<evidence type="ECO:0000256" key="1">
    <source>
        <dbReference type="ARBA" id="ARBA00022670"/>
    </source>
</evidence>
<feature type="domain" description="CCHC-type" evidence="3">
    <location>
        <begin position="102"/>
        <end position="116"/>
    </location>
</feature>
<evidence type="ECO:0000256" key="2">
    <source>
        <dbReference type="PROSITE-ProRule" id="PRU00047"/>
    </source>
</evidence>
<dbReference type="InterPro" id="IPR001584">
    <property type="entry name" value="Integrase_cat-core"/>
</dbReference>
<evidence type="ECO:0008006" key="6">
    <source>
        <dbReference type="Google" id="ProtNLM"/>
    </source>
</evidence>
<dbReference type="GO" id="GO:0008233">
    <property type="term" value="F:peptidase activity"/>
    <property type="evidence" value="ECO:0007669"/>
    <property type="project" value="UniProtKB-KW"/>
</dbReference>
<dbReference type="Pfam" id="PF00098">
    <property type="entry name" value="zf-CCHC"/>
    <property type="match status" value="1"/>
</dbReference>
<sequence>MITRFTDIVNGLEALGKTFKESEKKKSIALKATTKEEEEVEKEKQSEKDEDLALITIKFNTFMMGERFRGGRRFTSKRDLSKKESSSHGDKEKWEEKKDLVCFKCKKLGHIKYDCPLYKSEAKRRKKKTMMATWSESEESSEEENEKEVANMCFMAIDELDEGSKKDKWFLDRGCSRHMTEDESKFAFLTKKNRGYVTFGDNAKGRIIGQGNIGNDTSSLIESVLLVDGLKHNLLSISQLCDKGMHDQSCLWHRRLGHANMDLISQLNKYELVRGLSKINFQKDKVYEACQVGKQIKNFFKNNNFISTSRPLELLHMNLFGPFRTPSLGGKSYTYVIVDDFSRYTWVLFLSQKNEAFHEFSKFCNKVQNEKGFAITCIRSDHGREFENIDFEEYYNEHGIDHKFSAPRTPQKNGVVERKNRTLQEMAKTMLNENNLPKYFWAEAVNTSCYVLNRILLRHILKKTPYELWKNKKPNISYFKVFGCKCFYIKHQRQSWKI</sequence>
<evidence type="ECO:0000259" key="4">
    <source>
        <dbReference type="PROSITE" id="PS50994"/>
    </source>
</evidence>
<keyword evidence="2" id="KW-0862">Zinc</keyword>
<dbReference type="PROSITE" id="PS50158">
    <property type="entry name" value="ZF_CCHC"/>
    <property type="match status" value="1"/>
</dbReference>
<keyword evidence="1" id="KW-0645">Protease</keyword>
<dbReference type="Gene3D" id="4.10.60.10">
    <property type="entry name" value="Zinc finger, CCHC-type"/>
    <property type="match status" value="1"/>
</dbReference>
<accession>A5AQD2</accession>
<evidence type="ECO:0000313" key="5">
    <source>
        <dbReference type="EMBL" id="CAN62702.1"/>
    </source>
</evidence>
<dbReference type="PROSITE" id="PS50994">
    <property type="entry name" value="INTEGRASE"/>
    <property type="match status" value="1"/>
</dbReference>
<keyword evidence="2" id="KW-0479">Metal-binding</keyword>
<dbReference type="AlphaFoldDB" id="A5AQD2"/>
<dbReference type="GO" id="GO:0008270">
    <property type="term" value="F:zinc ion binding"/>
    <property type="evidence" value="ECO:0007669"/>
    <property type="project" value="UniProtKB-KW"/>
</dbReference>
<dbReference type="SMART" id="SM00343">
    <property type="entry name" value="ZnF_C2HC"/>
    <property type="match status" value="1"/>
</dbReference>
<keyword evidence="1" id="KW-0378">Hydrolase</keyword>
<dbReference type="InterPro" id="IPR039537">
    <property type="entry name" value="Retrotran_Ty1/copia-like"/>
</dbReference>
<proteinExistence type="predicted"/>
<dbReference type="Pfam" id="PF00665">
    <property type="entry name" value="rve"/>
    <property type="match status" value="1"/>
</dbReference>
<dbReference type="SUPFAM" id="SSF57756">
    <property type="entry name" value="Retrovirus zinc finger-like domains"/>
    <property type="match status" value="1"/>
</dbReference>
<dbReference type="InterPro" id="IPR001878">
    <property type="entry name" value="Znf_CCHC"/>
</dbReference>